<dbReference type="InterPro" id="IPR003615">
    <property type="entry name" value="HNH_nuc"/>
</dbReference>
<evidence type="ECO:0000313" key="4">
    <source>
        <dbReference type="EMBL" id="TSD65534.1"/>
    </source>
</evidence>
<sequence>MSSTGRPSCLRRRGKFSLWIVAGRVSGTCDDGNISSTHVGVPMGVVVDRLAGGPAAIAAAREGLAGLDAGELVEAHRVGQEILREVQAFLLAVTAEGARKKAHEQTSAPSMDALIAETSGITRRDAARQRQRAERLETAPVLAGQLTKPGMSTDKAQVVARAMDDLPRDLSAADRGIVERDLAEAAPGMSLEQLRRKARRAVEIVDKPRADAIEDRALTRQEEAAQRKVSFWMTRPDDAGMVKGGFEIDAFTGDMLRSVLESKTSPRYRGADAEVPESTSVGDQPAYPEKLGRAFCDVLRHLPKDGYGNHGGVAATLMVTVTEDALRGRTDQAGVTDHGTHVSAGQLRMIACGAGIIPAVMDGDSVPLDLGRSNRLHTEKQRRALALRDGGCAFPGCDRPPSWCEAHHVRPWSEGGPTSVDDGVLLCAHHHRKIHHSRWRVIINPRDRLPDFYPPGSTTPIRNTRYRPLIA</sequence>
<proteinExistence type="inferred from homology"/>
<evidence type="ECO:0000259" key="3">
    <source>
        <dbReference type="SMART" id="SM00507"/>
    </source>
</evidence>
<dbReference type="GO" id="GO:0003676">
    <property type="term" value="F:nucleic acid binding"/>
    <property type="evidence" value="ECO:0007669"/>
    <property type="project" value="InterPro"/>
</dbReference>
<dbReference type="Gene3D" id="1.10.30.50">
    <property type="match status" value="1"/>
</dbReference>
<feature type="region of interest" description="Disordered" evidence="2">
    <location>
        <begin position="267"/>
        <end position="286"/>
    </location>
</feature>
<dbReference type="SMART" id="SM00507">
    <property type="entry name" value="HNHc"/>
    <property type="match status" value="1"/>
</dbReference>
<dbReference type="InterPro" id="IPR002711">
    <property type="entry name" value="HNH"/>
</dbReference>
<feature type="domain" description="HNH nuclease" evidence="3">
    <location>
        <begin position="380"/>
        <end position="432"/>
    </location>
</feature>
<reference evidence="4 5" key="1">
    <citation type="submission" date="2019-07" db="EMBL/GenBank/DDBJ databases">
        <authorList>
            <person name="Zhao L.H."/>
        </authorList>
    </citation>
    <scope>NUCLEOTIDE SEQUENCE [LARGE SCALE GENOMIC DNA]</scope>
    <source>
        <strain evidence="4 5">Co35</strain>
    </source>
</reference>
<evidence type="ECO:0000256" key="2">
    <source>
        <dbReference type="SAM" id="MobiDB-lite"/>
    </source>
</evidence>
<comment type="similarity">
    <text evidence="1">Belongs to the Rv1128c/1148c/1588c/1702c/1945/3466 family.</text>
</comment>
<dbReference type="OrthoDB" id="5170592at2"/>
<gene>
    <name evidence="4" type="ORF">FNM00_03660</name>
</gene>
<protein>
    <submittedName>
        <fullName evidence="4">DUF222 domain-containing protein</fullName>
    </submittedName>
</protein>
<keyword evidence="5" id="KW-1185">Reference proteome</keyword>
<dbReference type="AlphaFoldDB" id="A0A554SGR5"/>
<evidence type="ECO:0000256" key="1">
    <source>
        <dbReference type="ARBA" id="ARBA00023450"/>
    </source>
</evidence>
<dbReference type="Pfam" id="PF01844">
    <property type="entry name" value="HNH"/>
    <property type="match status" value="1"/>
</dbReference>
<dbReference type="EMBL" id="VLNT01000002">
    <property type="protein sequence ID" value="TSD65534.1"/>
    <property type="molecule type" value="Genomic_DNA"/>
</dbReference>
<name>A0A554SGR5_9ACTN</name>
<dbReference type="GO" id="GO:0008270">
    <property type="term" value="F:zinc ion binding"/>
    <property type="evidence" value="ECO:0007669"/>
    <property type="project" value="InterPro"/>
</dbReference>
<organism evidence="4 5">
    <name type="scientific">Aeromicrobium piscarium</name>
    <dbReference type="NCBI Taxonomy" id="2590901"/>
    <lineage>
        <taxon>Bacteria</taxon>
        <taxon>Bacillati</taxon>
        <taxon>Actinomycetota</taxon>
        <taxon>Actinomycetes</taxon>
        <taxon>Propionibacteriales</taxon>
        <taxon>Nocardioidaceae</taxon>
        <taxon>Aeromicrobium</taxon>
    </lineage>
</organism>
<evidence type="ECO:0000313" key="5">
    <source>
        <dbReference type="Proteomes" id="UP000316988"/>
    </source>
</evidence>
<dbReference type="Pfam" id="PF02720">
    <property type="entry name" value="DUF222"/>
    <property type="match status" value="1"/>
</dbReference>
<dbReference type="InterPro" id="IPR003870">
    <property type="entry name" value="DUF222"/>
</dbReference>
<dbReference type="Proteomes" id="UP000316988">
    <property type="component" value="Unassembled WGS sequence"/>
</dbReference>
<dbReference type="GO" id="GO:0004519">
    <property type="term" value="F:endonuclease activity"/>
    <property type="evidence" value="ECO:0007669"/>
    <property type="project" value="InterPro"/>
</dbReference>
<dbReference type="CDD" id="cd00085">
    <property type="entry name" value="HNHc"/>
    <property type="match status" value="1"/>
</dbReference>
<accession>A0A554SGR5</accession>
<comment type="caution">
    <text evidence="4">The sequence shown here is derived from an EMBL/GenBank/DDBJ whole genome shotgun (WGS) entry which is preliminary data.</text>
</comment>